<reference evidence="3" key="1">
    <citation type="journal article" date="2018" name="Nat. Microbiol.">
        <title>Leveraging single-cell genomics to expand the fungal tree of life.</title>
        <authorList>
            <person name="Ahrendt S.R."/>
            <person name="Quandt C.A."/>
            <person name="Ciobanu D."/>
            <person name="Clum A."/>
            <person name="Salamov A."/>
            <person name="Andreopoulos B."/>
            <person name="Cheng J.F."/>
            <person name="Woyke T."/>
            <person name="Pelin A."/>
            <person name="Henrissat B."/>
            <person name="Reynolds N.K."/>
            <person name="Benny G.L."/>
            <person name="Smith M.E."/>
            <person name="James T.Y."/>
            <person name="Grigoriev I.V."/>
        </authorList>
    </citation>
    <scope>NUCLEOTIDE SEQUENCE [LARGE SCALE GENOMIC DNA]</scope>
    <source>
        <strain evidence="3">Benny S71-1</strain>
    </source>
</reference>
<dbReference type="Proteomes" id="UP000278143">
    <property type="component" value="Unassembled WGS sequence"/>
</dbReference>
<proteinExistence type="predicted"/>
<feature type="region of interest" description="Disordered" evidence="1">
    <location>
        <begin position="204"/>
        <end position="227"/>
    </location>
</feature>
<dbReference type="AlphaFoldDB" id="A0A4P9Z3T2"/>
<feature type="compositionally biased region" description="Basic and acidic residues" evidence="1">
    <location>
        <begin position="79"/>
        <end position="89"/>
    </location>
</feature>
<feature type="compositionally biased region" description="Polar residues" evidence="1">
    <location>
        <begin position="162"/>
        <end position="171"/>
    </location>
</feature>
<gene>
    <name evidence="2" type="ORF">SYNPS1DRAFT_27849</name>
</gene>
<feature type="compositionally biased region" description="Low complexity" evidence="1">
    <location>
        <begin position="35"/>
        <end position="52"/>
    </location>
</feature>
<evidence type="ECO:0000313" key="3">
    <source>
        <dbReference type="Proteomes" id="UP000278143"/>
    </source>
</evidence>
<evidence type="ECO:0000313" key="2">
    <source>
        <dbReference type="EMBL" id="RKP26461.1"/>
    </source>
</evidence>
<feature type="region of interest" description="Disordered" evidence="1">
    <location>
        <begin position="1"/>
        <end position="134"/>
    </location>
</feature>
<feature type="region of interest" description="Disordered" evidence="1">
    <location>
        <begin position="150"/>
        <end position="171"/>
    </location>
</feature>
<accession>A0A4P9Z3T2</accession>
<dbReference type="EMBL" id="KZ989419">
    <property type="protein sequence ID" value="RKP26461.1"/>
    <property type="molecule type" value="Genomic_DNA"/>
</dbReference>
<feature type="compositionally biased region" description="Basic and acidic residues" evidence="1">
    <location>
        <begin position="204"/>
        <end position="215"/>
    </location>
</feature>
<feature type="compositionally biased region" description="Low complexity" evidence="1">
    <location>
        <begin position="60"/>
        <end position="70"/>
    </location>
</feature>
<dbReference type="OrthoDB" id="10680413at2759"/>
<keyword evidence="3" id="KW-1185">Reference proteome</keyword>
<protein>
    <submittedName>
        <fullName evidence="2">Uncharacterized protein</fullName>
    </submittedName>
</protein>
<sequence>MAAENHCERPGASGERAGISPLNTPTAHANTADVAASSAISPPSSAAMAANAPDHRRHSSSSNMSLHGHSPLGRMEVSSFEHDSAESDSQKAAMAQSQKSNSSLLQPPPSMSSASSSSSLQASSGNSSSNSAMIDAGKFTGWNLLVQNPGRAKEPAMATGGTLLSNPPSTNGHFASIRALRRGGRRGGGGGDAIMAAVVVTVVGDKDDSRRDELQTGRPIPTRRRSE</sequence>
<name>A0A4P9Z3T2_9FUNG</name>
<feature type="compositionally biased region" description="Low complexity" evidence="1">
    <location>
        <begin position="97"/>
        <end position="132"/>
    </location>
</feature>
<organism evidence="2 3">
    <name type="scientific">Syncephalis pseudoplumigaleata</name>
    <dbReference type="NCBI Taxonomy" id="1712513"/>
    <lineage>
        <taxon>Eukaryota</taxon>
        <taxon>Fungi</taxon>
        <taxon>Fungi incertae sedis</taxon>
        <taxon>Zoopagomycota</taxon>
        <taxon>Zoopagomycotina</taxon>
        <taxon>Zoopagomycetes</taxon>
        <taxon>Zoopagales</taxon>
        <taxon>Piptocephalidaceae</taxon>
        <taxon>Syncephalis</taxon>
    </lineage>
</organism>
<evidence type="ECO:0000256" key="1">
    <source>
        <dbReference type="SAM" id="MobiDB-lite"/>
    </source>
</evidence>